<evidence type="ECO:0000313" key="3">
    <source>
        <dbReference type="Proteomes" id="UP001164746"/>
    </source>
</evidence>
<feature type="compositionally biased region" description="Low complexity" evidence="1">
    <location>
        <begin position="12"/>
        <end position="27"/>
    </location>
</feature>
<feature type="compositionally biased region" description="Pro residues" evidence="1">
    <location>
        <begin position="28"/>
        <end position="37"/>
    </location>
</feature>
<name>A0ABY7ELL3_MYAAR</name>
<dbReference type="Proteomes" id="UP001164746">
    <property type="component" value="Chromosome 7"/>
</dbReference>
<accession>A0ABY7ELL3</accession>
<reference evidence="2" key="1">
    <citation type="submission" date="2022-11" db="EMBL/GenBank/DDBJ databases">
        <title>Centuries of genome instability and evolution in soft-shell clam transmissible cancer (bioRxiv).</title>
        <authorList>
            <person name="Hart S.F.M."/>
            <person name="Yonemitsu M.A."/>
            <person name="Giersch R.M."/>
            <person name="Beal B.F."/>
            <person name="Arriagada G."/>
            <person name="Davis B.W."/>
            <person name="Ostrander E.A."/>
            <person name="Goff S.P."/>
            <person name="Metzger M.J."/>
        </authorList>
    </citation>
    <scope>NUCLEOTIDE SEQUENCE</scope>
    <source>
        <strain evidence="2">MELC-2E11</strain>
        <tissue evidence="2">Siphon/mantle</tissue>
    </source>
</reference>
<protein>
    <submittedName>
        <fullName evidence="2">Uncharacterized protein</fullName>
    </submittedName>
</protein>
<dbReference type="EMBL" id="CP111018">
    <property type="protein sequence ID" value="WAR10878.1"/>
    <property type="molecule type" value="Genomic_DNA"/>
</dbReference>
<proteinExistence type="predicted"/>
<evidence type="ECO:0000313" key="2">
    <source>
        <dbReference type="EMBL" id="WAR10878.1"/>
    </source>
</evidence>
<keyword evidence="3" id="KW-1185">Reference proteome</keyword>
<gene>
    <name evidence="2" type="ORF">MAR_035954</name>
</gene>
<feature type="region of interest" description="Disordered" evidence="1">
    <location>
        <begin position="57"/>
        <end position="79"/>
    </location>
</feature>
<evidence type="ECO:0000256" key="1">
    <source>
        <dbReference type="SAM" id="MobiDB-lite"/>
    </source>
</evidence>
<sequence length="143" mass="15628">MTDAMFDDFSNASAPPQYSSVSSSYHPPLDPTAPPPTYDDLFGEKPVSQEVHSETTLLQVPSNPSTAAEIPDPHPVTDLNPVENEDVGGVYFHECPGERRLPVSLLVGGVLALLKAVSFVAQLCMSSKERKYERMCFLNPFDT</sequence>
<organism evidence="2 3">
    <name type="scientific">Mya arenaria</name>
    <name type="common">Soft-shell clam</name>
    <dbReference type="NCBI Taxonomy" id="6604"/>
    <lineage>
        <taxon>Eukaryota</taxon>
        <taxon>Metazoa</taxon>
        <taxon>Spiralia</taxon>
        <taxon>Lophotrochozoa</taxon>
        <taxon>Mollusca</taxon>
        <taxon>Bivalvia</taxon>
        <taxon>Autobranchia</taxon>
        <taxon>Heteroconchia</taxon>
        <taxon>Euheterodonta</taxon>
        <taxon>Imparidentia</taxon>
        <taxon>Neoheterodontei</taxon>
        <taxon>Myida</taxon>
        <taxon>Myoidea</taxon>
        <taxon>Myidae</taxon>
        <taxon>Mya</taxon>
    </lineage>
</organism>
<feature type="compositionally biased region" description="Polar residues" evidence="1">
    <location>
        <begin position="57"/>
        <end position="66"/>
    </location>
</feature>
<feature type="region of interest" description="Disordered" evidence="1">
    <location>
        <begin position="1"/>
        <end position="43"/>
    </location>
</feature>